<dbReference type="Pfam" id="PF02557">
    <property type="entry name" value="VanY"/>
    <property type="match status" value="1"/>
</dbReference>
<dbReference type="InterPro" id="IPR003709">
    <property type="entry name" value="VanY-like_core_dom"/>
</dbReference>
<name>A0A2M6WVD0_9BACT</name>
<evidence type="ECO:0000313" key="2">
    <source>
        <dbReference type="EMBL" id="PIT96730.1"/>
    </source>
</evidence>
<gene>
    <name evidence="2" type="ORF">COT82_01635</name>
</gene>
<feature type="domain" description="D-alanyl-D-alanine carboxypeptidase-like core" evidence="1">
    <location>
        <begin position="99"/>
        <end position="226"/>
    </location>
</feature>
<dbReference type="SUPFAM" id="SSF55166">
    <property type="entry name" value="Hedgehog/DD-peptidase"/>
    <property type="match status" value="1"/>
</dbReference>
<dbReference type="InterPro" id="IPR009045">
    <property type="entry name" value="Zn_M74/Hedgehog-like"/>
</dbReference>
<dbReference type="InterPro" id="IPR052179">
    <property type="entry name" value="DD-CPase-like"/>
</dbReference>
<dbReference type="AlphaFoldDB" id="A0A2M6WVD0"/>
<accession>A0A2M6WVD0</accession>
<dbReference type="Proteomes" id="UP000230481">
    <property type="component" value="Unassembled WGS sequence"/>
</dbReference>
<organism evidence="2 3">
    <name type="scientific">Candidatus Campbellbacteria bacterium CG10_big_fil_rev_8_21_14_0_10_35_52</name>
    <dbReference type="NCBI Taxonomy" id="1974527"/>
    <lineage>
        <taxon>Bacteria</taxon>
        <taxon>Candidatus Campbelliibacteriota</taxon>
    </lineage>
</organism>
<evidence type="ECO:0000259" key="1">
    <source>
        <dbReference type="Pfam" id="PF02557"/>
    </source>
</evidence>
<proteinExistence type="predicted"/>
<dbReference type="GO" id="GO:0008233">
    <property type="term" value="F:peptidase activity"/>
    <property type="evidence" value="ECO:0007669"/>
    <property type="project" value="InterPro"/>
</dbReference>
<sequence length="229" mass="26969">MLYFSIIEKYIGAELYKKLLKLKQDFHAQLISFNDLYAFLSREEKKLIDKVCSVEPKDYGKKHTVFYGIRPIPKNLVAIANQTYFSANNKKIIKVKTQYLPKLVFTAFLKIKKAMRKDLGKSINITSGYRSPAYQAVILFITFFENKWNVKKTLWRLTLPGCSEHGYSLRQAIDVAPENGIKNIKDFNKTKEYAWLLQYAKKFGFSLSYPKDNKFGVMFEPWHWRFEKN</sequence>
<dbReference type="GO" id="GO:0006508">
    <property type="term" value="P:proteolysis"/>
    <property type="evidence" value="ECO:0007669"/>
    <property type="project" value="InterPro"/>
</dbReference>
<dbReference type="Gene3D" id="3.30.1380.10">
    <property type="match status" value="1"/>
</dbReference>
<comment type="caution">
    <text evidence="2">The sequence shown here is derived from an EMBL/GenBank/DDBJ whole genome shotgun (WGS) entry which is preliminary data.</text>
</comment>
<dbReference type="PANTHER" id="PTHR34385">
    <property type="entry name" value="D-ALANYL-D-ALANINE CARBOXYPEPTIDASE"/>
    <property type="match status" value="1"/>
</dbReference>
<protein>
    <recommendedName>
        <fullName evidence="1">D-alanyl-D-alanine carboxypeptidase-like core domain-containing protein</fullName>
    </recommendedName>
</protein>
<dbReference type="EMBL" id="PFAA01000031">
    <property type="protein sequence ID" value="PIT96730.1"/>
    <property type="molecule type" value="Genomic_DNA"/>
</dbReference>
<reference evidence="3" key="1">
    <citation type="submission" date="2017-09" db="EMBL/GenBank/DDBJ databases">
        <title>Depth-based differentiation of microbial function through sediment-hosted aquifers and enrichment of novel symbionts in the deep terrestrial subsurface.</title>
        <authorList>
            <person name="Probst A.J."/>
            <person name="Ladd B."/>
            <person name="Jarett J.K."/>
            <person name="Geller-Mcgrath D.E."/>
            <person name="Sieber C.M.K."/>
            <person name="Emerson J.B."/>
            <person name="Anantharaman K."/>
            <person name="Thomas B.C."/>
            <person name="Malmstrom R."/>
            <person name="Stieglmeier M."/>
            <person name="Klingl A."/>
            <person name="Woyke T."/>
            <person name="Ryan C.M."/>
            <person name="Banfield J.F."/>
        </authorList>
    </citation>
    <scope>NUCLEOTIDE SEQUENCE [LARGE SCALE GENOMIC DNA]</scope>
</reference>
<dbReference type="PANTHER" id="PTHR34385:SF1">
    <property type="entry name" value="PEPTIDOGLYCAN L-ALANYL-D-GLUTAMATE ENDOPEPTIDASE CWLK"/>
    <property type="match status" value="1"/>
</dbReference>
<evidence type="ECO:0000313" key="3">
    <source>
        <dbReference type="Proteomes" id="UP000230481"/>
    </source>
</evidence>